<dbReference type="GO" id="GO:0005524">
    <property type="term" value="F:ATP binding"/>
    <property type="evidence" value="ECO:0007669"/>
    <property type="project" value="UniProtKB-KW"/>
</dbReference>
<keyword evidence="2 4" id="KW-0067">ATP-binding</keyword>
<dbReference type="InterPro" id="IPR003439">
    <property type="entry name" value="ABC_transporter-like_ATP-bd"/>
</dbReference>
<proteinExistence type="predicted"/>
<comment type="caution">
    <text evidence="4">The sequence shown here is derived from an EMBL/GenBank/DDBJ whole genome shotgun (WGS) entry which is preliminary data.</text>
</comment>
<dbReference type="PANTHER" id="PTHR43582:SF2">
    <property type="entry name" value="LINEARMYCIN RESISTANCE ATP-BINDING PROTEIN LNRL"/>
    <property type="match status" value="1"/>
</dbReference>
<dbReference type="OrthoDB" id="9804819at2"/>
<dbReference type="InterPro" id="IPR003593">
    <property type="entry name" value="AAA+_ATPase"/>
</dbReference>
<dbReference type="Proteomes" id="UP000253034">
    <property type="component" value="Unassembled WGS sequence"/>
</dbReference>
<evidence type="ECO:0000256" key="1">
    <source>
        <dbReference type="ARBA" id="ARBA00022741"/>
    </source>
</evidence>
<dbReference type="SMART" id="SM00382">
    <property type="entry name" value="AAA"/>
    <property type="match status" value="1"/>
</dbReference>
<reference evidence="4 5" key="1">
    <citation type="submission" date="2018-07" db="EMBL/GenBank/DDBJ databases">
        <title>Genomic Encyclopedia of Type Strains, Phase IV (KMG-IV): sequencing the most valuable type-strain genomes for metagenomic binning, comparative biology and taxonomic classification.</title>
        <authorList>
            <person name="Goeker M."/>
        </authorList>
    </citation>
    <scope>NUCLEOTIDE SEQUENCE [LARGE SCALE GENOMIC DNA]</scope>
    <source>
        <strain evidence="4 5">DSM 27016</strain>
    </source>
</reference>
<dbReference type="PANTHER" id="PTHR43582">
    <property type="entry name" value="LINEARMYCIN RESISTANCE ATP-BINDING PROTEIN LNRL"/>
    <property type="match status" value="1"/>
</dbReference>
<dbReference type="PROSITE" id="PS50893">
    <property type="entry name" value="ABC_TRANSPORTER_2"/>
    <property type="match status" value="1"/>
</dbReference>
<dbReference type="SUPFAM" id="SSF52540">
    <property type="entry name" value="P-loop containing nucleoside triphosphate hydrolases"/>
    <property type="match status" value="1"/>
</dbReference>
<dbReference type="Pfam" id="PF00005">
    <property type="entry name" value="ABC_tran"/>
    <property type="match status" value="1"/>
</dbReference>
<evidence type="ECO:0000256" key="2">
    <source>
        <dbReference type="ARBA" id="ARBA00022840"/>
    </source>
</evidence>
<dbReference type="EMBL" id="QPJT01000011">
    <property type="protein sequence ID" value="RCX16295.1"/>
    <property type="molecule type" value="Genomic_DNA"/>
</dbReference>
<feature type="domain" description="ABC transporter" evidence="3">
    <location>
        <begin position="4"/>
        <end position="234"/>
    </location>
</feature>
<protein>
    <submittedName>
        <fullName evidence="4">ABC-2 type transport system ATP-binding protein</fullName>
    </submittedName>
</protein>
<dbReference type="InterPro" id="IPR027417">
    <property type="entry name" value="P-loop_NTPase"/>
</dbReference>
<dbReference type="RefSeq" id="WP_114297849.1">
    <property type="nucleotide sequence ID" value="NZ_QPJT01000011.1"/>
</dbReference>
<sequence>MNLIEVKDVSKRFGSLIAVNGVSFEVKSGEVFGLLGPNGAGKSTLISMVTTLVRPDSGRITIDGNDVMQKSKEARKAIGLVPQEIALYPTLSARDNLVFWGRMYGLGGKLLDERVDMALEIAGLKDRQNDRIETYSGGMKRRINIAAALLHKPKILVMDEPTVGIDPQSRNHILESVLNLNKEGMTIIYTSHYMEEVEYLCSRIAIMDHGKIIASGSKEELRKLVGEFDVINVDIANPPSGLEELVQPLKGITKVILDGSKLSVYGKESGAMLAPLISILDESNCKIHNIGIQESNLESVFLHLTGRALRD</sequence>
<dbReference type="AlphaFoldDB" id="A0A369B4R3"/>
<accession>A0A369B4R3</accession>
<evidence type="ECO:0000313" key="4">
    <source>
        <dbReference type="EMBL" id="RCX16295.1"/>
    </source>
</evidence>
<dbReference type="InterPro" id="IPR017871">
    <property type="entry name" value="ABC_transporter-like_CS"/>
</dbReference>
<dbReference type="GO" id="GO:0016887">
    <property type="term" value="F:ATP hydrolysis activity"/>
    <property type="evidence" value="ECO:0007669"/>
    <property type="project" value="InterPro"/>
</dbReference>
<gene>
    <name evidence="4" type="ORF">DFR58_11139</name>
</gene>
<keyword evidence="1" id="KW-0547">Nucleotide-binding</keyword>
<organism evidence="4 5">
    <name type="scientific">Anaerobacterium chartisolvens</name>
    <dbReference type="NCBI Taxonomy" id="1297424"/>
    <lineage>
        <taxon>Bacteria</taxon>
        <taxon>Bacillati</taxon>
        <taxon>Bacillota</taxon>
        <taxon>Clostridia</taxon>
        <taxon>Eubacteriales</taxon>
        <taxon>Oscillospiraceae</taxon>
        <taxon>Anaerobacterium</taxon>
    </lineage>
</organism>
<keyword evidence="5" id="KW-1185">Reference proteome</keyword>
<evidence type="ECO:0000313" key="5">
    <source>
        <dbReference type="Proteomes" id="UP000253034"/>
    </source>
</evidence>
<name>A0A369B4R3_9FIRM</name>
<dbReference type="PROSITE" id="PS00211">
    <property type="entry name" value="ABC_TRANSPORTER_1"/>
    <property type="match status" value="1"/>
</dbReference>
<evidence type="ECO:0000259" key="3">
    <source>
        <dbReference type="PROSITE" id="PS50893"/>
    </source>
</evidence>
<dbReference type="Gene3D" id="3.40.50.300">
    <property type="entry name" value="P-loop containing nucleotide triphosphate hydrolases"/>
    <property type="match status" value="1"/>
</dbReference>